<gene>
    <name evidence="1" type="ORF">BOTBODRAFT_218127</name>
</gene>
<evidence type="ECO:0000313" key="1">
    <source>
        <dbReference type="EMBL" id="KDQ16863.1"/>
    </source>
</evidence>
<evidence type="ECO:0000313" key="2">
    <source>
        <dbReference type="Proteomes" id="UP000027195"/>
    </source>
</evidence>
<accession>A0A067MM96</accession>
<proteinExistence type="predicted"/>
<keyword evidence="2" id="KW-1185">Reference proteome</keyword>
<organism evidence="1 2">
    <name type="scientific">Botryobasidium botryosum (strain FD-172 SS1)</name>
    <dbReference type="NCBI Taxonomy" id="930990"/>
    <lineage>
        <taxon>Eukaryota</taxon>
        <taxon>Fungi</taxon>
        <taxon>Dikarya</taxon>
        <taxon>Basidiomycota</taxon>
        <taxon>Agaricomycotina</taxon>
        <taxon>Agaricomycetes</taxon>
        <taxon>Cantharellales</taxon>
        <taxon>Botryobasidiaceae</taxon>
        <taxon>Botryobasidium</taxon>
    </lineage>
</organism>
<name>A0A067MM96_BOTB1</name>
<dbReference type="AlphaFoldDB" id="A0A067MM96"/>
<sequence length="111" mass="12083">MPQIQTMSATSEYLRSLLSSLNVVVFAAHSEAPSELNGESGVRRGVYAETIRGGIDVEIGLLLESAAYLRRARSLLSLIHHLPDEIVAQIFRYTAEAVYSHRVLLCIAGAA</sequence>
<dbReference type="EMBL" id="KL198025">
    <property type="protein sequence ID" value="KDQ16863.1"/>
    <property type="molecule type" value="Genomic_DNA"/>
</dbReference>
<protein>
    <submittedName>
        <fullName evidence="1">Uncharacterized protein</fullName>
    </submittedName>
</protein>
<dbReference type="Proteomes" id="UP000027195">
    <property type="component" value="Unassembled WGS sequence"/>
</dbReference>
<dbReference type="InParanoid" id="A0A067MM96"/>
<reference evidence="2" key="1">
    <citation type="journal article" date="2014" name="Proc. Natl. Acad. Sci. U.S.A.">
        <title>Extensive sampling of basidiomycete genomes demonstrates inadequacy of the white-rot/brown-rot paradigm for wood decay fungi.</title>
        <authorList>
            <person name="Riley R."/>
            <person name="Salamov A.A."/>
            <person name="Brown D.W."/>
            <person name="Nagy L.G."/>
            <person name="Floudas D."/>
            <person name="Held B.W."/>
            <person name="Levasseur A."/>
            <person name="Lombard V."/>
            <person name="Morin E."/>
            <person name="Otillar R."/>
            <person name="Lindquist E.A."/>
            <person name="Sun H."/>
            <person name="LaButti K.M."/>
            <person name="Schmutz J."/>
            <person name="Jabbour D."/>
            <person name="Luo H."/>
            <person name="Baker S.E."/>
            <person name="Pisabarro A.G."/>
            <person name="Walton J.D."/>
            <person name="Blanchette R.A."/>
            <person name="Henrissat B."/>
            <person name="Martin F."/>
            <person name="Cullen D."/>
            <person name="Hibbett D.S."/>
            <person name="Grigoriev I.V."/>
        </authorList>
    </citation>
    <scope>NUCLEOTIDE SEQUENCE [LARGE SCALE GENOMIC DNA]</scope>
    <source>
        <strain evidence="2">FD-172 SS1</strain>
    </source>
</reference>
<dbReference type="HOGENOM" id="CLU_2157961_0_0_1"/>